<accession>A0ABW2FLT4</accession>
<evidence type="ECO:0000313" key="3">
    <source>
        <dbReference type="Proteomes" id="UP001596378"/>
    </source>
</evidence>
<dbReference type="PANTHER" id="PTHR42850:SF4">
    <property type="entry name" value="ZINC-DEPENDENT ENDOPOLYPHOSPHATASE"/>
    <property type="match status" value="1"/>
</dbReference>
<name>A0ABW2FLT4_9BACL</name>
<dbReference type="SUPFAM" id="SSF56300">
    <property type="entry name" value="Metallo-dependent phosphatases"/>
    <property type="match status" value="1"/>
</dbReference>
<dbReference type="InterPro" id="IPR004843">
    <property type="entry name" value="Calcineurin-like_PHP"/>
</dbReference>
<keyword evidence="3" id="KW-1185">Reference proteome</keyword>
<evidence type="ECO:0000313" key="2">
    <source>
        <dbReference type="EMBL" id="MFC7153189.1"/>
    </source>
</evidence>
<evidence type="ECO:0000259" key="1">
    <source>
        <dbReference type="Pfam" id="PF00149"/>
    </source>
</evidence>
<dbReference type="EMBL" id="JBHTAI010000031">
    <property type="protein sequence ID" value="MFC7153189.1"/>
    <property type="molecule type" value="Genomic_DNA"/>
</dbReference>
<dbReference type="PANTHER" id="PTHR42850">
    <property type="entry name" value="METALLOPHOSPHOESTERASE"/>
    <property type="match status" value="1"/>
</dbReference>
<organism evidence="2 3">
    <name type="scientific">Cohnella cellulosilytica</name>
    <dbReference type="NCBI Taxonomy" id="986710"/>
    <lineage>
        <taxon>Bacteria</taxon>
        <taxon>Bacillati</taxon>
        <taxon>Bacillota</taxon>
        <taxon>Bacilli</taxon>
        <taxon>Bacillales</taxon>
        <taxon>Paenibacillaceae</taxon>
        <taxon>Cohnella</taxon>
    </lineage>
</organism>
<feature type="domain" description="Calcineurin-like phosphoesterase" evidence="1">
    <location>
        <begin position="8"/>
        <end position="159"/>
    </location>
</feature>
<reference evidence="3" key="1">
    <citation type="journal article" date="2019" name="Int. J. Syst. Evol. Microbiol.">
        <title>The Global Catalogue of Microorganisms (GCM) 10K type strain sequencing project: providing services to taxonomists for standard genome sequencing and annotation.</title>
        <authorList>
            <consortium name="The Broad Institute Genomics Platform"/>
            <consortium name="The Broad Institute Genome Sequencing Center for Infectious Disease"/>
            <person name="Wu L."/>
            <person name="Ma J."/>
        </authorList>
    </citation>
    <scope>NUCLEOTIDE SEQUENCE [LARGE SCALE GENOMIC DNA]</scope>
    <source>
        <strain evidence="3">KCTC 12907</strain>
    </source>
</reference>
<dbReference type="Gene3D" id="3.60.21.10">
    <property type="match status" value="1"/>
</dbReference>
<dbReference type="Proteomes" id="UP001596378">
    <property type="component" value="Unassembled WGS sequence"/>
</dbReference>
<dbReference type="InterPro" id="IPR029052">
    <property type="entry name" value="Metallo-depent_PP-like"/>
</dbReference>
<dbReference type="Pfam" id="PF00149">
    <property type="entry name" value="Metallophos"/>
    <property type="match status" value="1"/>
</dbReference>
<comment type="caution">
    <text evidence="2">The sequence shown here is derived from an EMBL/GenBank/DDBJ whole genome shotgun (WGS) entry which is preliminary data.</text>
</comment>
<gene>
    <name evidence="2" type="ORF">ACFQMJ_32100</name>
</gene>
<dbReference type="RefSeq" id="WP_378051875.1">
    <property type="nucleotide sequence ID" value="NZ_JBHMDN010000038.1"/>
</dbReference>
<sequence>MSFSQRPRLLAISDIHGHDEGLQLLLDAAGYKAGQDRLVLLGDYVNEEPESWETLTTIKRLTDQGAVALPGNTDLAVAAGGGAPTRLLPLMAWLKSLPPYWIEDDYLFVHAGIRPGVPLDRQPLRDLTEIREAFWKEKVEVPYTVVFGHTPTYKLGAETGQIWYDSGRIGIDTGAKHGQRLTLLDVEERRSYSCSTSPLNLYRDIRTDFVYNLGR</sequence>
<proteinExistence type="predicted"/>
<dbReference type="InterPro" id="IPR050126">
    <property type="entry name" value="Ap4A_hydrolase"/>
</dbReference>
<protein>
    <submittedName>
        <fullName evidence="2">Metallophosphoesterase</fullName>
    </submittedName>
</protein>